<evidence type="ECO:0000313" key="4">
    <source>
        <dbReference type="Proteomes" id="UP000001662"/>
    </source>
</evidence>
<dbReference type="PaxDb" id="610130-Closa_0342"/>
<dbReference type="PANTHER" id="PTHR43249:SF1">
    <property type="entry name" value="D-GLUCOSIDE 3-DEHYDROGENASE"/>
    <property type="match status" value="1"/>
</dbReference>
<sequence length="365" mass="41774">MEKLRAAIMGCGRISACYEDAFRRLSDYVELVCAIDIDLDKAKAFGETFHCHYCTDLETALQYRIDVIHLCLPHYLHPVIAIKAMKAGVHVLTEKPIAISLQDADRMMEVQKLTGKKLGVIFQTRYTKSVEKLKQLIGEGYFGKILSVRSYLTWDRPGSYYAGSGWKGTWDKEGGGVLIDQAIHSMDRVRYMLGSDIDWIEGSVHNHCHEMVDVEDTAEAAIRFQDGCMYHLYACNSYASDAPITIEFQGEKGRCGLIQDMGFYEADGCYTEIRNTYESTNVGPDYWGSSHHLQIRDFYESILHDRPVMIDGLEGRKTLEMVKGIYLSSLEKRRIYLPFEDVYYKDLNTQMERDTESVSGLYLRQ</sequence>
<dbReference type="GO" id="GO:0000166">
    <property type="term" value="F:nucleotide binding"/>
    <property type="evidence" value="ECO:0007669"/>
    <property type="project" value="InterPro"/>
</dbReference>
<feature type="domain" description="Gfo/Idh/MocA-like oxidoreductase N-terminal" evidence="1">
    <location>
        <begin position="5"/>
        <end position="121"/>
    </location>
</feature>
<proteinExistence type="predicted"/>
<organism evidence="3 4">
    <name type="scientific">Lacrimispora saccharolytica (strain ATCC 35040 / DSM 2544 / NRCC 2533 / WM1)</name>
    <name type="common">Clostridium saccharolyticum</name>
    <dbReference type="NCBI Taxonomy" id="610130"/>
    <lineage>
        <taxon>Bacteria</taxon>
        <taxon>Bacillati</taxon>
        <taxon>Bacillota</taxon>
        <taxon>Clostridia</taxon>
        <taxon>Lachnospirales</taxon>
        <taxon>Lachnospiraceae</taxon>
        <taxon>Lacrimispora</taxon>
    </lineage>
</organism>
<dbReference type="Pfam" id="PF22725">
    <property type="entry name" value="GFO_IDH_MocA_C3"/>
    <property type="match status" value="1"/>
</dbReference>
<dbReference type="SUPFAM" id="SSF55347">
    <property type="entry name" value="Glyceraldehyde-3-phosphate dehydrogenase-like, C-terminal domain"/>
    <property type="match status" value="1"/>
</dbReference>
<gene>
    <name evidence="3" type="ordered locus">Closa_0342</name>
</gene>
<dbReference type="EMBL" id="CP002109">
    <property type="protein sequence ID" value="ADL02979.1"/>
    <property type="molecule type" value="Genomic_DNA"/>
</dbReference>
<dbReference type="STRING" id="610130.Closa_0342"/>
<dbReference type="InterPro" id="IPR000683">
    <property type="entry name" value="Gfo/Idh/MocA-like_OxRdtase_N"/>
</dbReference>
<evidence type="ECO:0000259" key="1">
    <source>
        <dbReference type="Pfam" id="PF01408"/>
    </source>
</evidence>
<dbReference type="KEGG" id="csh:Closa_0342"/>
<name>D9R2Y9_LACSW</name>
<keyword evidence="4" id="KW-1185">Reference proteome</keyword>
<accession>D9R2Y9</accession>
<dbReference type="Gene3D" id="3.30.360.10">
    <property type="entry name" value="Dihydrodipicolinate Reductase, domain 2"/>
    <property type="match status" value="1"/>
</dbReference>
<dbReference type="RefSeq" id="WP_013271077.1">
    <property type="nucleotide sequence ID" value="NC_014376.1"/>
</dbReference>
<dbReference type="InterPro" id="IPR036291">
    <property type="entry name" value="NAD(P)-bd_dom_sf"/>
</dbReference>
<reference evidence="3" key="1">
    <citation type="submission" date="2010-07" db="EMBL/GenBank/DDBJ databases">
        <title>Complete sequence of Clostridium saccharolyticum WM1.</title>
        <authorList>
            <consortium name="US DOE Joint Genome Institute"/>
            <person name="Lucas S."/>
            <person name="Copeland A."/>
            <person name="Lapidus A."/>
            <person name="Cheng J.-F."/>
            <person name="Bruce D."/>
            <person name="Goodwin L."/>
            <person name="Pitluck S."/>
            <person name="Chertkov O."/>
            <person name="Detter J.C."/>
            <person name="Han C."/>
            <person name="Tapia R."/>
            <person name="Land M."/>
            <person name="Hauser L."/>
            <person name="Chang Y.-J."/>
            <person name="Jeffries C."/>
            <person name="Kyrpides N."/>
            <person name="Ivanova N."/>
            <person name="Mikhailova N."/>
            <person name="Mouttaki H."/>
            <person name="Lin L."/>
            <person name="Zhou J."/>
            <person name="Hemme C.L."/>
            <person name="Woyke T."/>
        </authorList>
    </citation>
    <scope>NUCLEOTIDE SEQUENCE [LARGE SCALE GENOMIC DNA]</scope>
    <source>
        <strain evidence="3">WM1</strain>
    </source>
</reference>
<dbReference type="AlphaFoldDB" id="D9R2Y9"/>
<evidence type="ECO:0000259" key="2">
    <source>
        <dbReference type="Pfam" id="PF22725"/>
    </source>
</evidence>
<dbReference type="Pfam" id="PF01408">
    <property type="entry name" value="GFO_IDH_MocA"/>
    <property type="match status" value="1"/>
</dbReference>
<dbReference type="OrthoDB" id="9781966at2"/>
<dbReference type="Gene3D" id="3.40.50.720">
    <property type="entry name" value="NAD(P)-binding Rossmann-like Domain"/>
    <property type="match status" value="1"/>
</dbReference>
<dbReference type="HOGENOM" id="CLU_023194_1_0_9"/>
<protein>
    <submittedName>
        <fullName evidence="3">Oxidoreductase domain protein</fullName>
    </submittedName>
</protein>
<dbReference type="InterPro" id="IPR055170">
    <property type="entry name" value="GFO_IDH_MocA-like_dom"/>
</dbReference>
<dbReference type="SUPFAM" id="SSF51735">
    <property type="entry name" value="NAD(P)-binding Rossmann-fold domains"/>
    <property type="match status" value="1"/>
</dbReference>
<dbReference type="PANTHER" id="PTHR43249">
    <property type="entry name" value="UDP-N-ACETYL-2-AMINO-2-DEOXY-D-GLUCURONATE OXIDASE"/>
    <property type="match status" value="1"/>
</dbReference>
<evidence type="ECO:0000313" key="3">
    <source>
        <dbReference type="EMBL" id="ADL02979.1"/>
    </source>
</evidence>
<feature type="domain" description="GFO/IDH/MocA-like oxidoreductase" evidence="2">
    <location>
        <begin position="131"/>
        <end position="254"/>
    </location>
</feature>
<dbReference type="Proteomes" id="UP000001662">
    <property type="component" value="Chromosome"/>
</dbReference>
<dbReference type="eggNOG" id="COG0673">
    <property type="taxonomic scope" value="Bacteria"/>
</dbReference>
<dbReference type="InterPro" id="IPR052515">
    <property type="entry name" value="Gfo/Idh/MocA_Oxidoreductase"/>
</dbReference>